<evidence type="ECO:0000313" key="2">
    <source>
        <dbReference type="EMBL" id="URA06876.1"/>
    </source>
</evidence>
<dbReference type="InterPro" id="IPR011740">
    <property type="entry name" value="DUF2460"/>
</dbReference>
<dbReference type="EMBL" id="ON189043">
    <property type="protein sequence ID" value="URA06876.1"/>
    <property type="molecule type" value="Genomic_DNA"/>
</dbReference>
<sequence>MGFINAVLDEQVDYGFEGGPEYSNEVVDLENGFEYIDSAWQYARHRYSASFGNITDEDRDFIIATFHACKGRRHYFKFKDWNDYVATDQPLQVEAGTTNAVQLYKTYSFGQAYTIRPIQALKSGTVTVKSPGGSTVTGTFDYETGMFTPSSAWGSGTYSWSGEFYVWVRFDADYNSMTINSWRANTAKVELMEVKRDITATNVPSSWEE</sequence>
<accession>A0A9E7E0Z6</accession>
<evidence type="ECO:0000259" key="1">
    <source>
        <dbReference type="Pfam" id="PF09343"/>
    </source>
</evidence>
<name>A0A9E7E0Z6_9CAUD</name>
<feature type="domain" description="DUF2460" evidence="1">
    <location>
        <begin position="9"/>
        <end position="195"/>
    </location>
</feature>
<keyword evidence="3" id="KW-1185">Reference proteome</keyword>
<dbReference type="Pfam" id="PF09343">
    <property type="entry name" value="DUF2460"/>
    <property type="match status" value="1"/>
</dbReference>
<reference evidence="2" key="1">
    <citation type="journal article" date="2022" name="Viruses">
        <title>Isolation of novel Xanthomonas phages for the plant pathogens X. translucens and X. campestris.</title>
        <authorList>
            <person name="Erdrich S.H."/>
            <person name="Sharma V."/>
            <person name="Schurr U."/>
            <person name="Arsova B."/>
            <person name="Frunzke J."/>
        </authorList>
    </citation>
    <scope>NUCLEOTIDE SEQUENCE</scope>
</reference>
<organism evidence="2 3">
    <name type="scientific">Xanthomonas phage Langgrundblatt2</name>
    <dbReference type="NCBI Taxonomy" id="2939129"/>
    <lineage>
        <taxon>Viruses</taxon>
        <taxon>Duplodnaviria</taxon>
        <taxon>Heunggongvirae</taxon>
        <taxon>Uroviricota</taxon>
        <taxon>Caudoviricetes</taxon>
        <taxon>Stanbaylleyvirinae</taxon>
        <taxon>Shirevirus</taxon>
        <taxon>Shirevirus langgrundblatt2</taxon>
    </lineage>
</organism>
<gene>
    <name evidence="2" type="ORF">Langgrundblatt2_BL20045</name>
</gene>
<dbReference type="Proteomes" id="UP001056424">
    <property type="component" value="Segment"/>
</dbReference>
<proteinExistence type="predicted"/>
<protein>
    <recommendedName>
        <fullName evidence="1">DUF2460 domain-containing protein</fullName>
    </recommendedName>
</protein>
<evidence type="ECO:0000313" key="3">
    <source>
        <dbReference type="Proteomes" id="UP001056424"/>
    </source>
</evidence>